<evidence type="ECO:0000256" key="8">
    <source>
        <dbReference type="SAM" id="MobiDB-lite"/>
    </source>
</evidence>
<dbReference type="GO" id="GO:1990414">
    <property type="term" value="P:replication-born double-strand break repair via sister chromatid exchange"/>
    <property type="evidence" value="ECO:0007669"/>
    <property type="project" value="TreeGrafter"/>
</dbReference>
<evidence type="ECO:0000256" key="5">
    <source>
        <dbReference type="ARBA" id="ARBA00023306"/>
    </source>
</evidence>
<reference evidence="10 11" key="1">
    <citation type="journal article" date="2023" name="IMA Fungus">
        <title>Comparative genomic study of the Penicillium genus elucidates a diverse pangenome and 15 lateral gene transfer events.</title>
        <authorList>
            <person name="Petersen C."/>
            <person name="Sorensen T."/>
            <person name="Nielsen M.R."/>
            <person name="Sondergaard T.E."/>
            <person name="Sorensen J.L."/>
            <person name="Fitzpatrick D.A."/>
            <person name="Frisvad J.C."/>
            <person name="Nielsen K.L."/>
        </authorList>
    </citation>
    <scope>NUCLEOTIDE SEQUENCE [LARGE SCALE GENOMIC DNA]</scope>
    <source>
        <strain evidence="10 11">IBT 35679</strain>
    </source>
</reference>
<dbReference type="GO" id="GO:0140588">
    <property type="term" value="P:chromatin looping"/>
    <property type="evidence" value="ECO:0007669"/>
    <property type="project" value="InterPro"/>
</dbReference>
<evidence type="ECO:0000256" key="3">
    <source>
        <dbReference type="ARBA" id="ARBA00022737"/>
    </source>
</evidence>
<feature type="region of interest" description="Disordered" evidence="8">
    <location>
        <begin position="171"/>
        <end position="199"/>
    </location>
</feature>
<gene>
    <name evidence="10" type="ORF">N7494_009770</name>
</gene>
<dbReference type="InterPro" id="IPR033031">
    <property type="entry name" value="Scc2/Nipped-B"/>
</dbReference>
<dbReference type="GO" id="GO:0010468">
    <property type="term" value="P:regulation of gene expression"/>
    <property type="evidence" value="ECO:0007669"/>
    <property type="project" value="InterPro"/>
</dbReference>
<dbReference type="PANTHER" id="PTHR21704">
    <property type="entry name" value="NIPPED-B-LIKE PROTEIN DELANGIN SCC2-RELATED"/>
    <property type="match status" value="1"/>
</dbReference>
<keyword evidence="3 6" id="KW-0677">Repeat</keyword>
<evidence type="ECO:0000256" key="7">
    <source>
        <dbReference type="SAM" id="Coils"/>
    </source>
</evidence>
<sequence length="1816" mass="201189">MEQNGPAVHVIINGYPQSQHAHAPNMSLSNRSRPLSVDEALQYSSMSSAPVFGLDCIIRPDVGRPSTTTSINHVLQAGRNTLSELDAEIQSGQDESSRLETSREYLQQLLDGDQLTEFKFKLPSAFTPSQTSQATVPDGRPFGRNQLGSFAKMMLDSTDIAFRFPEVSSPTTALKVTPKNNSNTPKARPKAAEKVKTEPKEAVRNTAAAWNQQAFAANTSIHTSNQLSAPTQPSQPPQPIQRSSSQLSVVIPVKSSPSKPTISEQSLEVNPLRPKVVIESEGSMSAIRLRDQKAEADDALLKLQDLLNEVLEAEDEIEPEQAIVPSADRPNPIFVSARSLDVHGALLSTDAHNRLQKAIRKVVGFDRLQDIPSDYLTRIQKLCEKPIIASQAPDLRLNDSSSEAEVQEWVAKIEDIQNALLAIGTLLQTMSGRRTERDLCPEDLIEAIPTVLNQVFDHCIIPAVECRAGGKDSGLFAFFSSQKRIIASLIHQGKKALTLFADFLSRIDVSEGTITAAEFFATKLIFVENAHNDKDSAVGFQKYEPARRAVMDVLAKIFSKYPDQRPFILDEILISLEKLPSTRQSARQFKLADGKNIQLLTALVLQLVQTTALETPSRSKAKRRFQGDDDDELMGDGDDAKKGEWNDENDDDDLDESLERLATKVNRLYDNAVRSAQYIVKFIVQRAMTSTKSGDQPFRNILDLFTEDLINVLGSTDWPAAELLLRIMASHMVGIADLDKSPATAKSMALELLGWMGSAISDLIATAQHMLPALEDSYSDLTDLLKHQFEESSSRALHPRDLITSRGPYRMALEYLSQDRSSDNWQLTSARGYYLAQWAKTVCMLYYNSEDKEELAHDDLTDELVILLSRSFSDPRWLETHRQFDTISNAHGRFAYILTVLNSSFGKAFDTILKVLLNSIASEQAKVRSRSLKSVIYMLEKDPNLLDRDASVMRVILRCTTDASPMVRDSALSLIAKCIGLKPKLEEEGCRCILACATDQTAGVRKRCIGLLKELYHKTSRQDLKLAILDSFLQRTGDLEESVATLARQTFEEIWLVPFHESINSTSDAPKLKMALGEQVGLIVSLVQRSETALDSLSTCLKAVLSEKSKSADMNFKVCKTMLSIMFQRLVEDADALGKESQQALLQTITVFAKSNAKLFSSDQLEALHPYIGHLATADDLFIFRSVVVIYRCVLPYMSTSHNTLLKEVQNDLFKSVAKLARSELNEVMACLWTINGVLQNTDRLVKLTVSVLKPLQQYKSVDVGSATNAAILARAKSYIRIAGCVGRHCDLEKYVNHFKNSFPTWNGGDVAGLMVDSILPFTYHNQPLELRVMALESLGSICQSWPAQFGREPTRKTFAQVFTEDSPSLHNIVLRSFADFFAIHEGKSEKSVMPTSDMGSQEDSTRLGGSLRASDNDGAAALIAQHFLQNMLKIAQSRQDTYSLTAIELIASINRQGLVHPKECAGVLVSLETSTIPAIAKIAFDTHKMLHSQYESMFEREYMRAVQEAFYYQKDVVGDSTGAYARPYVSKLAPLFEIVKISNSRYQKKFLSNLCGKVNFELKKLNSSGDPPEHLLLTRFIAQNLAHFDYGQLAELVPTILVLERIVSSTGTVVAHAIETDIFPSPIGPPMIETPGGMMEMASAVSMLSTIPQPVNPAALRSLATAAASLSMLWEARTFLRRLYGVHSHGKDGKPVTKELNKTASKVHGVTGDKFWEAIARNMNSLNSEDDMLRKCREFSTLLAIDEEFKVDRDDDAEGDPDATGDVDDLDGVASGPRPMKRKSSVSSTSVNKRPKSRKGSVGKKRSSTDPDDWD</sequence>
<dbReference type="GO" id="GO:0071169">
    <property type="term" value="P:establishment of protein localization to chromatin"/>
    <property type="evidence" value="ECO:0007669"/>
    <property type="project" value="TreeGrafter"/>
</dbReference>
<comment type="similarity">
    <text evidence="2 6">Belongs to the SCC2/Nipped-B family.</text>
</comment>
<dbReference type="InterPro" id="IPR024986">
    <property type="entry name" value="Nipped-B_C"/>
</dbReference>
<feature type="domain" description="Sister chromatid cohesion C-terminal" evidence="9">
    <location>
        <begin position="1422"/>
        <end position="1606"/>
    </location>
</feature>
<dbReference type="GO" id="GO:0061775">
    <property type="term" value="F:cohesin loader activity"/>
    <property type="evidence" value="ECO:0007669"/>
    <property type="project" value="InterPro"/>
</dbReference>
<keyword evidence="5 6" id="KW-0131">Cell cycle</keyword>
<dbReference type="Pfam" id="PF12830">
    <property type="entry name" value="Nipped-B_C"/>
    <property type="match status" value="1"/>
</dbReference>
<feature type="compositionally biased region" description="Basic residues" evidence="8">
    <location>
        <begin position="1794"/>
        <end position="1807"/>
    </location>
</feature>
<evidence type="ECO:0000256" key="2">
    <source>
        <dbReference type="ARBA" id="ARBA00009252"/>
    </source>
</evidence>
<dbReference type="InterPro" id="IPR016024">
    <property type="entry name" value="ARM-type_fold"/>
</dbReference>
<dbReference type="InterPro" id="IPR011989">
    <property type="entry name" value="ARM-like"/>
</dbReference>
<evidence type="ECO:0000313" key="10">
    <source>
        <dbReference type="EMBL" id="KAJ5533218.1"/>
    </source>
</evidence>
<dbReference type="GO" id="GO:0090694">
    <property type="term" value="C:Scc2-Scc4 cohesin loading complex"/>
    <property type="evidence" value="ECO:0007669"/>
    <property type="project" value="TreeGrafter"/>
</dbReference>
<feature type="coiled-coil region" evidence="7">
    <location>
        <begin position="289"/>
        <end position="316"/>
    </location>
</feature>
<feature type="region of interest" description="Disordered" evidence="8">
    <location>
        <begin position="1753"/>
        <end position="1816"/>
    </location>
</feature>
<dbReference type="FunFam" id="1.25.10.10:FF:000494">
    <property type="entry name" value="Sister chromatid cohesion protein"/>
    <property type="match status" value="1"/>
</dbReference>
<dbReference type="SUPFAM" id="SSF48371">
    <property type="entry name" value="ARM repeat"/>
    <property type="match status" value="1"/>
</dbReference>
<dbReference type="Gene3D" id="1.25.10.10">
    <property type="entry name" value="Leucine-rich Repeat Variant"/>
    <property type="match status" value="1"/>
</dbReference>
<feature type="region of interest" description="Disordered" evidence="8">
    <location>
        <begin position="618"/>
        <end position="653"/>
    </location>
</feature>
<evidence type="ECO:0000313" key="11">
    <source>
        <dbReference type="Proteomes" id="UP001220324"/>
    </source>
</evidence>
<evidence type="ECO:0000256" key="1">
    <source>
        <dbReference type="ARBA" id="ARBA00004123"/>
    </source>
</evidence>
<comment type="caution">
    <text evidence="10">The sequence shown here is derived from an EMBL/GenBank/DDBJ whole genome shotgun (WGS) entry which is preliminary data.</text>
</comment>
<keyword evidence="4 6" id="KW-0539">Nucleus</keyword>
<evidence type="ECO:0000256" key="6">
    <source>
        <dbReference type="RuleBase" id="RU364107"/>
    </source>
</evidence>
<proteinExistence type="inferred from homology"/>
<evidence type="ECO:0000256" key="4">
    <source>
        <dbReference type="ARBA" id="ARBA00023242"/>
    </source>
</evidence>
<dbReference type="InterPro" id="IPR026003">
    <property type="entry name" value="Cohesin_HEAT"/>
</dbReference>
<protein>
    <recommendedName>
        <fullName evidence="6">Sister chromatid cohesion protein</fullName>
    </recommendedName>
</protein>
<feature type="compositionally biased region" description="Acidic residues" evidence="8">
    <location>
        <begin position="628"/>
        <end position="637"/>
    </location>
</feature>
<name>A0AAD6CTD9_9EURO</name>
<dbReference type="GO" id="GO:0003682">
    <property type="term" value="F:chromatin binding"/>
    <property type="evidence" value="ECO:0007669"/>
    <property type="project" value="TreeGrafter"/>
</dbReference>
<keyword evidence="7" id="KW-0175">Coiled coil</keyword>
<dbReference type="Proteomes" id="UP001220324">
    <property type="component" value="Unassembled WGS sequence"/>
</dbReference>
<dbReference type="GO" id="GO:0034087">
    <property type="term" value="P:establishment of mitotic sister chromatid cohesion"/>
    <property type="evidence" value="ECO:0007669"/>
    <property type="project" value="TreeGrafter"/>
</dbReference>
<dbReference type="CDD" id="cd23958">
    <property type="entry name" value="SCC2"/>
    <property type="match status" value="1"/>
</dbReference>
<feature type="compositionally biased region" description="Polar residues" evidence="8">
    <location>
        <begin position="171"/>
        <end position="185"/>
    </location>
</feature>
<evidence type="ECO:0000259" key="9">
    <source>
        <dbReference type="Pfam" id="PF12830"/>
    </source>
</evidence>
<organism evidence="10 11">
    <name type="scientific">Penicillium frequentans</name>
    <dbReference type="NCBI Taxonomy" id="3151616"/>
    <lineage>
        <taxon>Eukaryota</taxon>
        <taxon>Fungi</taxon>
        <taxon>Dikarya</taxon>
        <taxon>Ascomycota</taxon>
        <taxon>Pezizomycotina</taxon>
        <taxon>Eurotiomycetes</taxon>
        <taxon>Eurotiomycetidae</taxon>
        <taxon>Eurotiales</taxon>
        <taxon>Aspergillaceae</taxon>
        <taxon>Penicillium</taxon>
    </lineage>
</organism>
<dbReference type="Pfam" id="PF12765">
    <property type="entry name" value="Cohesin_HEAT"/>
    <property type="match status" value="1"/>
</dbReference>
<keyword evidence="11" id="KW-1185">Reference proteome</keyword>
<accession>A0AAD6CTD9</accession>
<comment type="subcellular location">
    <subcellularLocation>
        <location evidence="1 6">Nucleus</location>
    </subcellularLocation>
</comment>
<feature type="region of interest" description="Disordered" evidence="8">
    <location>
        <begin position="223"/>
        <end position="248"/>
    </location>
</feature>
<feature type="compositionally biased region" description="Basic and acidic residues" evidence="8">
    <location>
        <begin position="190"/>
        <end position="199"/>
    </location>
</feature>
<feature type="compositionally biased region" description="Acidic residues" evidence="8">
    <location>
        <begin position="1755"/>
        <end position="1772"/>
    </location>
</feature>
<dbReference type="PANTHER" id="PTHR21704:SF18">
    <property type="entry name" value="NIPPED-B-LIKE PROTEIN"/>
    <property type="match status" value="1"/>
</dbReference>
<dbReference type="EMBL" id="JAQIZZ010000007">
    <property type="protein sequence ID" value="KAJ5533218.1"/>
    <property type="molecule type" value="Genomic_DNA"/>
</dbReference>